<evidence type="ECO:0000256" key="1">
    <source>
        <dbReference type="SAM" id="MobiDB-lite"/>
    </source>
</evidence>
<name>A0A2T3XRL9_9BURK</name>
<protein>
    <submittedName>
        <fullName evidence="2">Uncharacterized protein</fullName>
    </submittedName>
</protein>
<dbReference type="AlphaFoldDB" id="A0A2T3XRL9"/>
<gene>
    <name evidence="2" type="ORF">C9I57_19335</name>
</gene>
<proteinExistence type="predicted"/>
<dbReference type="Proteomes" id="UP000240638">
    <property type="component" value="Unassembled WGS sequence"/>
</dbReference>
<evidence type="ECO:0000313" key="2">
    <source>
        <dbReference type="EMBL" id="PTB19179.1"/>
    </source>
</evidence>
<evidence type="ECO:0000313" key="3">
    <source>
        <dbReference type="Proteomes" id="UP000240638"/>
    </source>
</evidence>
<accession>A0A2T3XRL9</accession>
<reference evidence="2 3" key="1">
    <citation type="submission" date="2018-03" db="EMBL/GenBank/DDBJ databases">
        <title>Whole genome analyses suggest that Burkholderia sensu lato contains two further novel genera in the rhizoxinica-symbiotica group Mycetohabitans gen. nov., and Trinickia gen. nov.: implications for the evolution of diazotrophy and nodulation in the Burkholderiaceae.</title>
        <authorList>
            <person name="Estrada De Los Santos P."/>
            <person name="Palmer M."/>
            <person name="Chavez-Ramirez B."/>
            <person name="Steenkamp E.T."/>
            <person name="Hirsch A.M."/>
            <person name="Manyaka P."/>
            <person name="Maluk M."/>
            <person name="Lafos M."/>
            <person name="Crook M."/>
            <person name="Gross E."/>
            <person name="Simon M.F."/>
            <person name="Bueno Dos Reis Junior F."/>
            <person name="Poole P.S."/>
            <person name="Venter S.N."/>
            <person name="James E.K."/>
        </authorList>
    </citation>
    <scope>NUCLEOTIDE SEQUENCE [LARGE SCALE GENOMIC DNA]</scope>
    <source>
        <strain evidence="2 3">JPY-366</strain>
    </source>
</reference>
<dbReference type="RefSeq" id="WP_181321883.1">
    <property type="nucleotide sequence ID" value="NZ_PYUC01000009.1"/>
</dbReference>
<sequence>MKNSSERLVVFVTPAQKHAITARARELGVSVSELLRRALLAYDGTAEQVRAARIVGNWRTGQSVDALNETLRQLAHVTAAARVAAPAAPAAAPEPVSPPAVEADEREQPVPVAAAVAQALELRGEDADARCEDPSLDAQTVARMAARWTTGSRDADHAAEFGGAALPMTRQAWSGT</sequence>
<feature type="region of interest" description="Disordered" evidence="1">
    <location>
        <begin position="86"/>
        <end position="106"/>
    </location>
</feature>
<dbReference type="InterPro" id="IPR053842">
    <property type="entry name" value="NikA-like"/>
</dbReference>
<dbReference type="Pfam" id="PF21983">
    <property type="entry name" value="NikA-like"/>
    <property type="match status" value="1"/>
</dbReference>
<organism evidence="2 3">
    <name type="scientific">Trinickia symbiotica</name>
    <dbReference type="NCBI Taxonomy" id="863227"/>
    <lineage>
        <taxon>Bacteria</taxon>
        <taxon>Pseudomonadati</taxon>
        <taxon>Pseudomonadota</taxon>
        <taxon>Betaproteobacteria</taxon>
        <taxon>Burkholderiales</taxon>
        <taxon>Burkholderiaceae</taxon>
        <taxon>Trinickia</taxon>
    </lineage>
</organism>
<comment type="caution">
    <text evidence="2">The sequence shown here is derived from an EMBL/GenBank/DDBJ whole genome shotgun (WGS) entry which is preliminary data.</text>
</comment>
<dbReference type="EMBL" id="PYUC01000009">
    <property type="protein sequence ID" value="PTB19179.1"/>
    <property type="molecule type" value="Genomic_DNA"/>
</dbReference>